<reference evidence="2 3" key="1">
    <citation type="journal article" date="2023" name="Sci. Data">
        <title>Genome assembly of the Korean intertidal mud-creeper Batillaria attramentaria.</title>
        <authorList>
            <person name="Patra A.K."/>
            <person name="Ho P.T."/>
            <person name="Jun S."/>
            <person name="Lee S.J."/>
            <person name="Kim Y."/>
            <person name="Won Y.J."/>
        </authorList>
    </citation>
    <scope>NUCLEOTIDE SEQUENCE [LARGE SCALE GENOMIC DNA]</scope>
    <source>
        <strain evidence="2">Wonlab-2016</strain>
    </source>
</reference>
<dbReference type="AlphaFoldDB" id="A0ABD0KPF2"/>
<dbReference type="Proteomes" id="UP001519460">
    <property type="component" value="Unassembled WGS sequence"/>
</dbReference>
<dbReference type="EMBL" id="JACVVK020000145">
    <property type="protein sequence ID" value="KAK7488915.1"/>
    <property type="molecule type" value="Genomic_DNA"/>
</dbReference>
<organism evidence="2 3">
    <name type="scientific">Batillaria attramentaria</name>
    <dbReference type="NCBI Taxonomy" id="370345"/>
    <lineage>
        <taxon>Eukaryota</taxon>
        <taxon>Metazoa</taxon>
        <taxon>Spiralia</taxon>
        <taxon>Lophotrochozoa</taxon>
        <taxon>Mollusca</taxon>
        <taxon>Gastropoda</taxon>
        <taxon>Caenogastropoda</taxon>
        <taxon>Sorbeoconcha</taxon>
        <taxon>Cerithioidea</taxon>
        <taxon>Batillariidae</taxon>
        <taxon>Batillaria</taxon>
    </lineage>
</organism>
<evidence type="ECO:0000313" key="3">
    <source>
        <dbReference type="Proteomes" id="UP001519460"/>
    </source>
</evidence>
<sequence length="128" mass="14615">MVSRIPHKRDEVRSNTVAEKERRNTAQRRHTKTSIRSGLSGENGRIKPNINREIHNSSEHRAANMANCLSVSAFRLFCTERWCIFVASLELLRTEDFPPLNWTREYARPGTVNGRNTGLTKLTCPAHA</sequence>
<proteinExistence type="predicted"/>
<gene>
    <name evidence="2" type="ORF">BaRGS_00019872</name>
</gene>
<feature type="compositionally biased region" description="Basic and acidic residues" evidence="1">
    <location>
        <begin position="8"/>
        <end position="24"/>
    </location>
</feature>
<keyword evidence="3" id="KW-1185">Reference proteome</keyword>
<name>A0ABD0KPF2_9CAEN</name>
<feature type="region of interest" description="Disordered" evidence="1">
    <location>
        <begin position="1"/>
        <end position="49"/>
    </location>
</feature>
<comment type="caution">
    <text evidence="2">The sequence shown here is derived from an EMBL/GenBank/DDBJ whole genome shotgun (WGS) entry which is preliminary data.</text>
</comment>
<protein>
    <submittedName>
        <fullName evidence="2">Uncharacterized protein</fullName>
    </submittedName>
</protein>
<evidence type="ECO:0000313" key="2">
    <source>
        <dbReference type="EMBL" id="KAK7488915.1"/>
    </source>
</evidence>
<accession>A0ABD0KPF2</accession>
<evidence type="ECO:0000256" key="1">
    <source>
        <dbReference type="SAM" id="MobiDB-lite"/>
    </source>
</evidence>